<dbReference type="PANTHER" id="PTHR34189">
    <property type="entry name" value="TRANSMEMBRANE PROTEIN"/>
    <property type="match status" value="1"/>
</dbReference>
<keyword evidence="2" id="KW-0812">Transmembrane</keyword>
<feature type="region of interest" description="Disordered" evidence="1">
    <location>
        <begin position="1"/>
        <end position="49"/>
    </location>
</feature>
<keyword evidence="2" id="KW-1133">Transmembrane helix</keyword>
<evidence type="ECO:0008006" key="5">
    <source>
        <dbReference type="Google" id="ProtNLM"/>
    </source>
</evidence>
<dbReference type="PANTHER" id="PTHR34189:SF4">
    <property type="entry name" value="TRANSMEMBRANE PROTEIN"/>
    <property type="match status" value="1"/>
</dbReference>
<proteinExistence type="predicted"/>
<dbReference type="EMBL" id="OZ021740">
    <property type="protein sequence ID" value="CAK9325032.1"/>
    <property type="molecule type" value="Genomic_DNA"/>
</dbReference>
<dbReference type="Proteomes" id="UP001642487">
    <property type="component" value="Chromosome 6"/>
</dbReference>
<name>A0ABP0YYP7_9ROSI</name>
<gene>
    <name evidence="3" type="ORF">CITCOLO1_LOCUS17284</name>
</gene>
<protein>
    <recommendedName>
        <fullName evidence="5">Transmembrane protein</fullName>
    </recommendedName>
</protein>
<feature type="compositionally biased region" description="Low complexity" evidence="1">
    <location>
        <begin position="16"/>
        <end position="31"/>
    </location>
</feature>
<evidence type="ECO:0000256" key="1">
    <source>
        <dbReference type="SAM" id="MobiDB-lite"/>
    </source>
</evidence>
<accession>A0ABP0YYP7</accession>
<evidence type="ECO:0000313" key="4">
    <source>
        <dbReference type="Proteomes" id="UP001642487"/>
    </source>
</evidence>
<feature type="transmembrane region" description="Helical" evidence="2">
    <location>
        <begin position="66"/>
        <end position="85"/>
    </location>
</feature>
<evidence type="ECO:0000313" key="3">
    <source>
        <dbReference type="EMBL" id="CAK9325032.1"/>
    </source>
</evidence>
<organism evidence="3 4">
    <name type="scientific">Citrullus colocynthis</name>
    <name type="common">colocynth</name>
    <dbReference type="NCBI Taxonomy" id="252529"/>
    <lineage>
        <taxon>Eukaryota</taxon>
        <taxon>Viridiplantae</taxon>
        <taxon>Streptophyta</taxon>
        <taxon>Embryophyta</taxon>
        <taxon>Tracheophyta</taxon>
        <taxon>Spermatophyta</taxon>
        <taxon>Magnoliopsida</taxon>
        <taxon>eudicotyledons</taxon>
        <taxon>Gunneridae</taxon>
        <taxon>Pentapetalae</taxon>
        <taxon>rosids</taxon>
        <taxon>fabids</taxon>
        <taxon>Cucurbitales</taxon>
        <taxon>Cucurbitaceae</taxon>
        <taxon>Benincaseae</taxon>
        <taxon>Citrullus</taxon>
    </lineage>
</organism>
<evidence type="ECO:0000256" key="2">
    <source>
        <dbReference type="SAM" id="Phobius"/>
    </source>
</evidence>
<reference evidence="3 4" key="1">
    <citation type="submission" date="2024-03" db="EMBL/GenBank/DDBJ databases">
        <authorList>
            <person name="Gkanogiannis A."/>
            <person name="Becerra Lopez-Lavalle L."/>
        </authorList>
    </citation>
    <scope>NUCLEOTIDE SEQUENCE [LARGE SCALE GENOMIC DNA]</scope>
</reference>
<keyword evidence="4" id="KW-1185">Reference proteome</keyword>
<keyword evidence="2" id="KW-0472">Membrane</keyword>
<sequence length="150" mass="16583">MYRSASWNRFSDEYYSHSSPSPAPSSKPGQSLRLSSSFDHGNELPTNDPVAEIVKREKARVKFAETAVHVIPLVLLLCAVVLWFFSNPEIDVGMRGETMTGRIEGLTLEGEIESEFDGTQKGTLPILDGSFSDSTKQLHDSSTSKITKFI</sequence>